<evidence type="ECO:0000313" key="2">
    <source>
        <dbReference type="Proteomes" id="UP000077248"/>
    </source>
</evidence>
<proteinExistence type="predicted"/>
<dbReference type="VEuPathDB" id="FungiDB:CC77DRAFT_298383"/>
<keyword evidence="2" id="KW-1185">Reference proteome</keyword>
<sequence>MVLSSRAKEVFASFGGCNFFCRTHVAFPTLLTAAGMLLEHAMAAVCIACHSKHTGCNDSGSTRAILAFIAHRSRFTCTGWRSVIAPSSMAASLDQGKGPVAPTEVGSLTCPPDYYLGRRFRMSIHGSQILNLHPVIHGMCPAAVTQCVTLRPSVVFSRHQASTILAA</sequence>
<accession>A0A177E007</accession>
<organism evidence="1 2">
    <name type="scientific">Alternaria alternata</name>
    <name type="common">Alternaria rot fungus</name>
    <name type="synonym">Torula alternata</name>
    <dbReference type="NCBI Taxonomy" id="5599"/>
    <lineage>
        <taxon>Eukaryota</taxon>
        <taxon>Fungi</taxon>
        <taxon>Dikarya</taxon>
        <taxon>Ascomycota</taxon>
        <taxon>Pezizomycotina</taxon>
        <taxon>Dothideomycetes</taxon>
        <taxon>Pleosporomycetidae</taxon>
        <taxon>Pleosporales</taxon>
        <taxon>Pleosporineae</taxon>
        <taxon>Pleosporaceae</taxon>
        <taxon>Alternaria</taxon>
        <taxon>Alternaria sect. Alternaria</taxon>
        <taxon>Alternaria alternata complex</taxon>
    </lineage>
</organism>
<gene>
    <name evidence="1" type="ORF">CC77DRAFT_298383</name>
</gene>
<evidence type="ECO:0000313" key="1">
    <source>
        <dbReference type="EMBL" id="OAG25056.1"/>
    </source>
</evidence>
<dbReference type="KEGG" id="aalt:CC77DRAFT_298383"/>
<dbReference type="Proteomes" id="UP000077248">
    <property type="component" value="Unassembled WGS sequence"/>
</dbReference>
<protein>
    <submittedName>
        <fullName evidence="1">Uncharacterized protein</fullName>
    </submittedName>
</protein>
<dbReference type="RefSeq" id="XP_018390477.1">
    <property type="nucleotide sequence ID" value="XM_018531122.1"/>
</dbReference>
<reference evidence="1 2" key="1">
    <citation type="submission" date="2016-05" db="EMBL/GenBank/DDBJ databases">
        <title>Comparative analysis of secretome profiles of manganese(II)-oxidizing ascomycete fungi.</title>
        <authorList>
            <consortium name="DOE Joint Genome Institute"/>
            <person name="Zeiner C.A."/>
            <person name="Purvine S.O."/>
            <person name="Zink E.M."/>
            <person name="Wu S."/>
            <person name="Pasa-Tolic L."/>
            <person name="Chaput D.L."/>
            <person name="Haridas S."/>
            <person name="Grigoriev I.V."/>
            <person name="Santelli C.M."/>
            <person name="Hansel C.M."/>
        </authorList>
    </citation>
    <scope>NUCLEOTIDE SEQUENCE [LARGE SCALE GENOMIC DNA]</scope>
    <source>
        <strain evidence="1 2">SRC1lrK2f</strain>
    </source>
</reference>
<dbReference type="AlphaFoldDB" id="A0A177E007"/>
<dbReference type="GeneID" id="29116716"/>
<dbReference type="EMBL" id="KV441470">
    <property type="protein sequence ID" value="OAG25056.1"/>
    <property type="molecule type" value="Genomic_DNA"/>
</dbReference>
<name>A0A177E007_ALTAL</name>